<organism evidence="1 2">
    <name type="scientific">Mycolicibacterium arabiense</name>
    <dbReference type="NCBI Taxonomy" id="1286181"/>
    <lineage>
        <taxon>Bacteria</taxon>
        <taxon>Bacillati</taxon>
        <taxon>Actinomycetota</taxon>
        <taxon>Actinomycetes</taxon>
        <taxon>Mycobacteriales</taxon>
        <taxon>Mycobacteriaceae</taxon>
        <taxon>Mycolicibacterium</taxon>
    </lineage>
</organism>
<evidence type="ECO:0000313" key="2">
    <source>
        <dbReference type="Proteomes" id="UP000467428"/>
    </source>
</evidence>
<dbReference type="AlphaFoldDB" id="A0A7I7S7Z8"/>
<reference evidence="1 2" key="1">
    <citation type="journal article" date="2019" name="Emerg. Microbes Infect.">
        <title>Comprehensive subspecies identification of 175 nontuberculous mycobacteria species based on 7547 genomic profiles.</title>
        <authorList>
            <person name="Matsumoto Y."/>
            <person name="Kinjo T."/>
            <person name="Motooka D."/>
            <person name="Nabeya D."/>
            <person name="Jung N."/>
            <person name="Uechi K."/>
            <person name="Horii T."/>
            <person name="Iida T."/>
            <person name="Fujita J."/>
            <person name="Nakamura S."/>
        </authorList>
    </citation>
    <scope>NUCLEOTIDE SEQUENCE [LARGE SCALE GENOMIC DNA]</scope>
    <source>
        <strain evidence="1 2">JCM 18538</strain>
    </source>
</reference>
<keyword evidence="2" id="KW-1185">Reference proteome</keyword>
<dbReference type="KEGG" id="marz:MARA_59170"/>
<proteinExistence type="predicted"/>
<dbReference type="Proteomes" id="UP000467428">
    <property type="component" value="Chromosome"/>
</dbReference>
<geneLocation type="plasmid" evidence="2">
    <name>pjcm18538 dna</name>
</geneLocation>
<gene>
    <name evidence="1" type="ORF">MARA_59170</name>
</gene>
<name>A0A7I7S7Z8_9MYCO</name>
<dbReference type="EMBL" id="AP022593">
    <property type="protein sequence ID" value="BBY52449.1"/>
    <property type="molecule type" value="Genomic_DNA"/>
</dbReference>
<sequence length="71" mass="7799">MAVGVRDAIRLPRCERKITGQNLIYMALTRTMEEPADWAILMSAGTQQSTLCDPEHNVGVPECPSLDTAPK</sequence>
<protein>
    <submittedName>
        <fullName evidence="1">Uncharacterized protein</fullName>
    </submittedName>
</protein>
<evidence type="ECO:0000313" key="1">
    <source>
        <dbReference type="EMBL" id="BBY52449.1"/>
    </source>
</evidence>
<accession>A0A7I7S7Z8</accession>